<dbReference type="PROSITE" id="PS00194">
    <property type="entry name" value="THIOREDOXIN_1"/>
    <property type="match status" value="1"/>
</dbReference>
<sequence length="182" mass="19454">MKRSTQFLLIGIVAAAAATAGYLTRGTPPAPAAAAQDIEIAQEAGGALLALTLPDLDGTPQALAQWQGKVLVLNFWATWCPPCRKEIPDFSAVSARMSGEPVQFVGLSIDSAEKVRAFQDEFQVPYPLLIGGNDTLQLTTALGNPSQGLPFTVLVGRDGRIAQIKLGTLKEDELERRIRTLL</sequence>
<name>A0A4S4AQA1_9RHOO</name>
<dbReference type="Gene3D" id="3.40.30.10">
    <property type="entry name" value="Glutaredoxin"/>
    <property type="match status" value="1"/>
</dbReference>
<dbReference type="EMBL" id="SSOC01000008">
    <property type="protein sequence ID" value="THF61917.1"/>
    <property type="molecule type" value="Genomic_DNA"/>
</dbReference>
<dbReference type="InterPro" id="IPR036249">
    <property type="entry name" value="Thioredoxin-like_sf"/>
</dbReference>
<feature type="signal peptide" evidence="5">
    <location>
        <begin position="1"/>
        <end position="20"/>
    </location>
</feature>
<dbReference type="GO" id="GO:0030313">
    <property type="term" value="C:cell envelope"/>
    <property type="evidence" value="ECO:0007669"/>
    <property type="project" value="UniProtKB-SubCell"/>
</dbReference>
<dbReference type="GO" id="GO:0017004">
    <property type="term" value="P:cytochrome complex assembly"/>
    <property type="evidence" value="ECO:0007669"/>
    <property type="project" value="UniProtKB-KW"/>
</dbReference>
<evidence type="ECO:0000256" key="4">
    <source>
        <dbReference type="ARBA" id="ARBA00023284"/>
    </source>
</evidence>
<feature type="domain" description="Thioredoxin" evidence="6">
    <location>
        <begin position="42"/>
        <end position="182"/>
    </location>
</feature>
<keyword evidence="5" id="KW-0732">Signal</keyword>
<dbReference type="CDD" id="cd02966">
    <property type="entry name" value="TlpA_like_family"/>
    <property type="match status" value="1"/>
</dbReference>
<gene>
    <name evidence="7" type="ORF">E6C76_19885</name>
</gene>
<dbReference type="RefSeq" id="WP_136350002.1">
    <property type="nucleotide sequence ID" value="NZ_SSOC01000008.1"/>
</dbReference>
<evidence type="ECO:0000256" key="5">
    <source>
        <dbReference type="SAM" id="SignalP"/>
    </source>
</evidence>
<evidence type="ECO:0000256" key="2">
    <source>
        <dbReference type="ARBA" id="ARBA00022748"/>
    </source>
</evidence>
<dbReference type="GO" id="GO:0015036">
    <property type="term" value="F:disulfide oxidoreductase activity"/>
    <property type="evidence" value="ECO:0007669"/>
    <property type="project" value="UniProtKB-ARBA"/>
</dbReference>
<dbReference type="OrthoDB" id="9811352at2"/>
<evidence type="ECO:0000256" key="3">
    <source>
        <dbReference type="ARBA" id="ARBA00023157"/>
    </source>
</evidence>
<keyword evidence="2" id="KW-0201">Cytochrome c-type biogenesis</keyword>
<evidence type="ECO:0000313" key="8">
    <source>
        <dbReference type="Proteomes" id="UP000308430"/>
    </source>
</evidence>
<dbReference type="PROSITE" id="PS51352">
    <property type="entry name" value="THIOREDOXIN_2"/>
    <property type="match status" value="1"/>
</dbReference>
<accession>A0A4S4AQA1</accession>
<dbReference type="Proteomes" id="UP000308430">
    <property type="component" value="Unassembled WGS sequence"/>
</dbReference>
<evidence type="ECO:0000313" key="7">
    <source>
        <dbReference type="EMBL" id="THF61917.1"/>
    </source>
</evidence>
<keyword evidence="8" id="KW-1185">Reference proteome</keyword>
<protein>
    <submittedName>
        <fullName evidence="7">TlpA family protein disulfide reductase</fullName>
    </submittedName>
</protein>
<dbReference type="AlphaFoldDB" id="A0A4S4AQA1"/>
<dbReference type="InterPro" id="IPR013740">
    <property type="entry name" value="Redoxin"/>
</dbReference>
<feature type="chain" id="PRO_5020895157" evidence="5">
    <location>
        <begin position="21"/>
        <end position="182"/>
    </location>
</feature>
<dbReference type="PANTHER" id="PTHR42852:SF6">
    <property type="entry name" value="THIOL:DISULFIDE INTERCHANGE PROTEIN DSBE"/>
    <property type="match status" value="1"/>
</dbReference>
<dbReference type="SUPFAM" id="SSF52833">
    <property type="entry name" value="Thioredoxin-like"/>
    <property type="match status" value="1"/>
</dbReference>
<dbReference type="InterPro" id="IPR017937">
    <property type="entry name" value="Thioredoxin_CS"/>
</dbReference>
<comment type="caution">
    <text evidence="7">The sequence shown here is derived from an EMBL/GenBank/DDBJ whole genome shotgun (WGS) entry which is preliminary data.</text>
</comment>
<reference evidence="7 8" key="1">
    <citation type="submission" date="2019-04" db="EMBL/GenBank/DDBJ databases">
        <title>Azoarcus nasutitermitis sp. nov. isolated from termite nest.</title>
        <authorList>
            <person name="Lin S.-Y."/>
            <person name="Hameed A."/>
            <person name="Hsu Y.-H."/>
            <person name="Young C.-C."/>
        </authorList>
    </citation>
    <scope>NUCLEOTIDE SEQUENCE [LARGE SCALE GENOMIC DNA]</scope>
    <source>
        <strain evidence="7 8">CC-YHH838</strain>
    </source>
</reference>
<proteinExistence type="predicted"/>
<organism evidence="7 8">
    <name type="scientific">Pseudothauera nasutitermitis</name>
    <dbReference type="NCBI Taxonomy" id="2565930"/>
    <lineage>
        <taxon>Bacteria</taxon>
        <taxon>Pseudomonadati</taxon>
        <taxon>Pseudomonadota</taxon>
        <taxon>Betaproteobacteria</taxon>
        <taxon>Rhodocyclales</taxon>
        <taxon>Zoogloeaceae</taxon>
        <taxon>Pseudothauera</taxon>
    </lineage>
</organism>
<keyword evidence="4" id="KW-0676">Redox-active center</keyword>
<evidence type="ECO:0000259" key="6">
    <source>
        <dbReference type="PROSITE" id="PS51352"/>
    </source>
</evidence>
<evidence type="ECO:0000256" key="1">
    <source>
        <dbReference type="ARBA" id="ARBA00004196"/>
    </source>
</evidence>
<comment type="subcellular location">
    <subcellularLocation>
        <location evidence="1">Cell envelope</location>
    </subcellularLocation>
</comment>
<keyword evidence="3" id="KW-1015">Disulfide bond</keyword>
<dbReference type="PANTHER" id="PTHR42852">
    <property type="entry name" value="THIOL:DISULFIDE INTERCHANGE PROTEIN DSBE"/>
    <property type="match status" value="1"/>
</dbReference>
<dbReference type="InterPro" id="IPR050553">
    <property type="entry name" value="Thioredoxin_ResA/DsbE_sf"/>
</dbReference>
<dbReference type="InterPro" id="IPR013766">
    <property type="entry name" value="Thioredoxin_domain"/>
</dbReference>
<dbReference type="Pfam" id="PF08534">
    <property type="entry name" value="Redoxin"/>
    <property type="match status" value="1"/>
</dbReference>